<gene>
    <name evidence="1" type="ORF">AUJ59_00985</name>
</gene>
<evidence type="ECO:0008006" key="3">
    <source>
        <dbReference type="Google" id="ProtNLM"/>
    </source>
</evidence>
<dbReference type="AlphaFoldDB" id="A0A1J4RUJ3"/>
<evidence type="ECO:0000313" key="1">
    <source>
        <dbReference type="EMBL" id="OIN89645.1"/>
    </source>
</evidence>
<name>A0A1J4RUJ3_9BACT</name>
<accession>A0A1J4RUJ3</accession>
<dbReference type="EMBL" id="MNUI01000020">
    <property type="protein sequence ID" value="OIN89645.1"/>
    <property type="molecule type" value="Genomic_DNA"/>
</dbReference>
<organism evidence="1 2">
    <name type="scientific">Candidatus Beckwithbacteria bacterium CG1_02_47_37</name>
    <dbReference type="NCBI Taxonomy" id="1805034"/>
    <lineage>
        <taxon>Bacteria</taxon>
        <taxon>Candidatus Beckwithiibacteriota</taxon>
    </lineage>
</organism>
<dbReference type="STRING" id="1805034.AUJ59_00985"/>
<protein>
    <recommendedName>
        <fullName evidence="3">AbiEi antitoxin C-terminal domain-containing protein</fullName>
    </recommendedName>
</protein>
<proteinExistence type="predicted"/>
<sequence length="205" mass="24069">MKYINELNTASYFNKNTLQQVAPISDNALYSNIKRWLKQNIIIQLKRGTYVTNDYYIRLPEKQAYLEFIANKLKSPSYLSLEYVLQKYSLLTEGVYAFTSITLKKTNTYKNKLGLFTYSNISQNLFTGYKIVNKEGFQIKEASKAKALFDFLYLRLLSVKNINKSLIDSFRFNLDEFSQKDQKEFKSYVKLSKIKKLEKASLWLA</sequence>
<evidence type="ECO:0000313" key="2">
    <source>
        <dbReference type="Proteomes" id="UP000183144"/>
    </source>
</evidence>
<reference evidence="1 2" key="1">
    <citation type="journal article" date="2016" name="Environ. Microbiol.">
        <title>Genomic resolution of a cold subsurface aquifer community provides metabolic insights for novel microbes adapted to high CO concentrations.</title>
        <authorList>
            <person name="Probst A.J."/>
            <person name="Castelle C.J."/>
            <person name="Singh A."/>
            <person name="Brown C.T."/>
            <person name="Anantharaman K."/>
            <person name="Sharon I."/>
            <person name="Hug L.A."/>
            <person name="Burstein D."/>
            <person name="Emerson J.B."/>
            <person name="Thomas B.C."/>
            <person name="Banfield J.F."/>
        </authorList>
    </citation>
    <scope>NUCLEOTIDE SEQUENCE [LARGE SCALE GENOMIC DNA]</scope>
    <source>
        <strain evidence="1">CG1_02_47_37</strain>
    </source>
</reference>
<comment type="caution">
    <text evidence="1">The sequence shown here is derived from an EMBL/GenBank/DDBJ whole genome shotgun (WGS) entry which is preliminary data.</text>
</comment>
<dbReference type="Proteomes" id="UP000183144">
    <property type="component" value="Unassembled WGS sequence"/>
</dbReference>